<feature type="chain" id="PRO_5046041834" evidence="1">
    <location>
        <begin position="26"/>
        <end position="160"/>
    </location>
</feature>
<feature type="signal peptide" evidence="1">
    <location>
        <begin position="1"/>
        <end position="25"/>
    </location>
</feature>
<keyword evidence="1" id="KW-0732">Signal</keyword>
<evidence type="ECO:0000256" key="1">
    <source>
        <dbReference type="SAM" id="SignalP"/>
    </source>
</evidence>
<evidence type="ECO:0000313" key="2">
    <source>
        <dbReference type="EMBL" id="MEK0186319.1"/>
    </source>
</evidence>
<sequence length="160" mass="17259">MKILHFILTLPILLTSLISAKSLLANTANLLNQNPEIDEPFCYMRTTDGKTVDLGKLCENKTPLRTSQSCISGSNIAAKVSITNVNYDGHFLSGQIINQGCKIVKNIKVNYEVLDELGNPIDNGFITTQPVTVEPGKSATFRGEVVAGAKVLATHADGQE</sequence>
<protein>
    <submittedName>
        <fullName evidence="2">FxLYD domain-containing protein</fullName>
    </submittedName>
</protein>
<accession>A0ABU8YPI8</accession>
<name>A0ABU8YPI8_9CYAN</name>
<dbReference type="NCBIfam" id="NF038353">
    <property type="entry name" value="FxLYD_dom"/>
    <property type="match status" value="1"/>
</dbReference>
<gene>
    <name evidence="2" type="ORF">WMG39_15875</name>
</gene>
<dbReference type="Proteomes" id="UP001384579">
    <property type="component" value="Unassembled WGS sequence"/>
</dbReference>
<evidence type="ECO:0000313" key="3">
    <source>
        <dbReference type="Proteomes" id="UP001384579"/>
    </source>
</evidence>
<dbReference type="InterPro" id="IPR047676">
    <property type="entry name" value="FxLYD_dom"/>
</dbReference>
<organism evidence="2 3">
    <name type="scientific">Microcoleus anatoxicus PTRS2</name>
    <dbReference type="NCBI Taxonomy" id="2705321"/>
    <lineage>
        <taxon>Bacteria</taxon>
        <taxon>Bacillati</taxon>
        <taxon>Cyanobacteriota</taxon>
        <taxon>Cyanophyceae</taxon>
        <taxon>Oscillatoriophycideae</taxon>
        <taxon>Oscillatoriales</taxon>
        <taxon>Microcoleaceae</taxon>
        <taxon>Microcoleus</taxon>
        <taxon>Microcoleus anatoxicus</taxon>
    </lineage>
</organism>
<proteinExistence type="predicted"/>
<dbReference type="RefSeq" id="WP_340519872.1">
    <property type="nucleotide sequence ID" value="NZ_JBBLXS010000203.1"/>
</dbReference>
<comment type="caution">
    <text evidence="2">The sequence shown here is derived from an EMBL/GenBank/DDBJ whole genome shotgun (WGS) entry which is preliminary data.</text>
</comment>
<reference evidence="2 3" key="1">
    <citation type="journal article" date="2020" name="Harmful Algae">
        <title>Molecular and morphological characterization of a novel dihydroanatoxin-a producing Microcoleus species (cyanobacteria) from the Russian River, California, USA.</title>
        <authorList>
            <person name="Conklin K.Y."/>
            <person name="Stancheva R."/>
            <person name="Otten T.G."/>
            <person name="Fadness R."/>
            <person name="Boyer G.L."/>
            <person name="Read B."/>
            <person name="Zhang X."/>
            <person name="Sheath R.G."/>
        </authorList>
    </citation>
    <scope>NUCLEOTIDE SEQUENCE [LARGE SCALE GENOMIC DNA]</scope>
    <source>
        <strain evidence="2 3">PTRS2</strain>
    </source>
</reference>
<dbReference type="EMBL" id="JBBLXS010000203">
    <property type="protein sequence ID" value="MEK0186319.1"/>
    <property type="molecule type" value="Genomic_DNA"/>
</dbReference>
<keyword evidence="3" id="KW-1185">Reference proteome</keyword>